<sequence length="189" mass="21354">MRGGDQAGDAAKAKRRRSVDHADIEPFGGIGEILLQRHDGSSIAAIDIRQGAVGRRQRNAVVFASDKPSRGLEEIGRRGRPCMLLERICRVALRINIDHQNPAASFRHEPGQMHCKRRLADAALLIVDDDRVHRMKLDETICARFIDFPPPARRAYRHELDDRPPHPGCWFEPTPAMDQRVPHTPENRA</sequence>
<protein>
    <submittedName>
        <fullName evidence="2">Uncharacterized protein</fullName>
    </submittedName>
</protein>
<feature type="compositionally biased region" description="Basic and acidic residues" evidence="1">
    <location>
        <begin position="180"/>
        <end position="189"/>
    </location>
</feature>
<dbReference type="EMBL" id="BEZZ01102732">
    <property type="protein sequence ID" value="GCC43370.1"/>
    <property type="molecule type" value="Genomic_DNA"/>
</dbReference>
<feature type="region of interest" description="Disordered" evidence="1">
    <location>
        <begin position="167"/>
        <end position="189"/>
    </location>
</feature>
<name>A0A401TL26_CHIPU</name>
<evidence type="ECO:0000313" key="3">
    <source>
        <dbReference type="Proteomes" id="UP000287033"/>
    </source>
</evidence>
<evidence type="ECO:0000256" key="1">
    <source>
        <dbReference type="SAM" id="MobiDB-lite"/>
    </source>
</evidence>
<accession>A0A401TL26</accession>
<comment type="caution">
    <text evidence="2">The sequence shown here is derived from an EMBL/GenBank/DDBJ whole genome shotgun (WGS) entry which is preliminary data.</text>
</comment>
<keyword evidence="3" id="KW-1185">Reference proteome</keyword>
<organism evidence="2 3">
    <name type="scientific">Chiloscyllium punctatum</name>
    <name type="common">Brownbanded bambooshark</name>
    <name type="synonym">Hemiscyllium punctatum</name>
    <dbReference type="NCBI Taxonomy" id="137246"/>
    <lineage>
        <taxon>Eukaryota</taxon>
        <taxon>Metazoa</taxon>
        <taxon>Chordata</taxon>
        <taxon>Craniata</taxon>
        <taxon>Vertebrata</taxon>
        <taxon>Chondrichthyes</taxon>
        <taxon>Elasmobranchii</taxon>
        <taxon>Galeomorphii</taxon>
        <taxon>Galeoidea</taxon>
        <taxon>Orectolobiformes</taxon>
        <taxon>Hemiscylliidae</taxon>
        <taxon>Chiloscyllium</taxon>
    </lineage>
</organism>
<evidence type="ECO:0000313" key="2">
    <source>
        <dbReference type="EMBL" id="GCC43370.1"/>
    </source>
</evidence>
<gene>
    <name evidence="2" type="ORF">chiPu_0027399</name>
</gene>
<reference evidence="2 3" key="1">
    <citation type="journal article" date="2018" name="Nat. Ecol. Evol.">
        <title>Shark genomes provide insights into elasmobranch evolution and the origin of vertebrates.</title>
        <authorList>
            <person name="Hara Y"/>
            <person name="Yamaguchi K"/>
            <person name="Onimaru K"/>
            <person name="Kadota M"/>
            <person name="Koyanagi M"/>
            <person name="Keeley SD"/>
            <person name="Tatsumi K"/>
            <person name="Tanaka K"/>
            <person name="Motone F"/>
            <person name="Kageyama Y"/>
            <person name="Nozu R"/>
            <person name="Adachi N"/>
            <person name="Nishimura O"/>
            <person name="Nakagawa R"/>
            <person name="Tanegashima C"/>
            <person name="Kiyatake I"/>
            <person name="Matsumoto R"/>
            <person name="Murakumo K"/>
            <person name="Nishida K"/>
            <person name="Terakita A"/>
            <person name="Kuratani S"/>
            <person name="Sato K"/>
            <person name="Hyodo S Kuraku.S."/>
        </authorList>
    </citation>
    <scope>NUCLEOTIDE SEQUENCE [LARGE SCALE GENOMIC DNA]</scope>
</reference>
<dbReference type="Proteomes" id="UP000287033">
    <property type="component" value="Unassembled WGS sequence"/>
</dbReference>
<proteinExistence type="predicted"/>
<dbReference type="AlphaFoldDB" id="A0A401TL26"/>